<accession>A0ABD0VL58</accession>
<evidence type="ECO:0000313" key="2">
    <source>
        <dbReference type="Proteomes" id="UP001552299"/>
    </source>
</evidence>
<organism evidence="1 2">
    <name type="scientific">Dendrobium thyrsiflorum</name>
    <name type="common">Pinecone-like raceme dendrobium</name>
    <name type="synonym">Orchid</name>
    <dbReference type="NCBI Taxonomy" id="117978"/>
    <lineage>
        <taxon>Eukaryota</taxon>
        <taxon>Viridiplantae</taxon>
        <taxon>Streptophyta</taxon>
        <taxon>Embryophyta</taxon>
        <taxon>Tracheophyta</taxon>
        <taxon>Spermatophyta</taxon>
        <taxon>Magnoliopsida</taxon>
        <taxon>Liliopsida</taxon>
        <taxon>Asparagales</taxon>
        <taxon>Orchidaceae</taxon>
        <taxon>Epidendroideae</taxon>
        <taxon>Malaxideae</taxon>
        <taxon>Dendrobiinae</taxon>
        <taxon>Dendrobium</taxon>
    </lineage>
</organism>
<comment type="caution">
    <text evidence="1">The sequence shown here is derived from an EMBL/GenBank/DDBJ whole genome shotgun (WGS) entry which is preliminary data.</text>
</comment>
<keyword evidence="2" id="KW-1185">Reference proteome</keyword>
<dbReference type="AlphaFoldDB" id="A0ABD0VL58"/>
<sequence>MKNLTMSQYLTNIKSIVDNIAVAGSVLDSEDILLYMLNGLPASYNAFKTSIRTMLHPIGSDDLYSLIGLIASIRSCLKFRQPSNLPPPHRKLTKISGQIPQFPHHFQQPLSIRVILSNTFALCERAKDGTINSSSENMCPDFVLALKASHLDATCGIACRLVSRWPLPISARIAQQLVPPLLKKPAATIRIEDITDNLDEKS</sequence>
<gene>
    <name evidence="1" type="ORF">M5K25_003827</name>
</gene>
<protein>
    <recommendedName>
        <fullName evidence="3">Retrovirus-related Pol polyprotein from transposon TNT 1-94</fullName>
    </recommendedName>
</protein>
<dbReference type="Pfam" id="PF14223">
    <property type="entry name" value="Retrotran_gag_2"/>
    <property type="match status" value="1"/>
</dbReference>
<dbReference type="PANTHER" id="PTHR47481">
    <property type="match status" value="1"/>
</dbReference>
<dbReference type="EMBL" id="JANQDX010000004">
    <property type="protein sequence ID" value="KAL0925490.1"/>
    <property type="molecule type" value="Genomic_DNA"/>
</dbReference>
<evidence type="ECO:0000313" key="1">
    <source>
        <dbReference type="EMBL" id="KAL0925490.1"/>
    </source>
</evidence>
<reference evidence="1 2" key="1">
    <citation type="journal article" date="2024" name="Plant Biotechnol. J.">
        <title>Dendrobium thyrsiflorum genome and its molecular insights into genes involved in important horticultural traits.</title>
        <authorList>
            <person name="Chen B."/>
            <person name="Wang J.Y."/>
            <person name="Zheng P.J."/>
            <person name="Li K.L."/>
            <person name="Liang Y.M."/>
            <person name="Chen X.F."/>
            <person name="Zhang C."/>
            <person name="Zhao X."/>
            <person name="He X."/>
            <person name="Zhang G.Q."/>
            <person name="Liu Z.J."/>
            <person name="Xu Q."/>
        </authorList>
    </citation>
    <scope>NUCLEOTIDE SEQUENCE [LARGE SCALE GENOMIC DNA]</scope>
    <source>
        <strain evidence="1">GZMU011</strain>
    </source>
</reference>
<proteinExistence type="predicted"/>
<dbReference type="PANTHER" id="PTHR47481:SF31">
    <property type="entry name" value="OS01G0873500 PROTEIN"/>
    <property type="match status" value="1"/>
</dbReference>
<name>A0ABD0VL58_DENTH</name>
<dbReference type="Proteomes" id="UP001552299">
    <property type="component" value="Unassembled WGS sequence"/>
</dbReference>
<evidence type="ECO:0008006" key="3">
    <source>
        <dbReference type="Google" id="ProtNLM"/>
    </source>
</evidence>